<sequence>MRAETNIDMVRDVTKRLFDVVEITPTAGVEKFWVCSHPFTTSTMSVNPRTGEALDLTQKADFAKYRKMMFETIDKCDLPQVCVLVQTAYKMTWFKYCSPYMGRKDYAEMLKECWVTEENPNQDANVSTTEAVKLFRKASKRHIMDAEEMAYFENLPDVVTVFRGVSPGRERLGLSWTDNREKAEWFKSRFERDGKKGILLTATIAKKDVLAYINARDEREIVADIRKLKEVQEVAK</sequence>
<reference evidence="1 2" key="1">
    <citation type="submission" date="2011-10" db="EMBL/GenBank/DDBJ databases">
        <title>Whole genome sequence of Selenomonas ruminantium subsp. lactilytica TAM6421.</title>
        <authorList>
            <person name="Oguchi A."/>
            <person name="Ankai A."/>
            <person name="Kaneko J."/>
            <person name="Yamada-Narita S."/>
            <person name="Fukui S."/>
            <person name="Takahashi M."/>
            <person name="Onodera T."/>
            <person name="Kojima S."/>
            <person name="Fushimi T."/>
            <person name="Abe N."/>
            <person name="Kamio Y."/>
            <person name="Yamazaki S."/>
            <person name="Fujita N."/>
        </authorList>
    </citation>
    <scope>NUCLEOTIDE SEQUENCE [LARGE SCALE GENOMIC DNA]</scope>
    <source>
        <strain evidence="2">NBRC 103574 / TAM6421</strain>
    </source>
</reference>
<dbReference type="HOGENOM" id="CLU_096077_0_0_9"/>
<dbReference type="KEGG" id="sri:SELR_17970"/>
<dbReference type="OrthoDB" id="1665845at2"/>
<gene>
    <name evidence="1" type="ordered locus">SELR_17970</name>
</gene>
<protein>
    <submittedName>
        <fullName evidence="1">Uncharacterized protein</fullName>
    </submittedName>
</protein>
<dbReference type="Proteomes" id="UP000007887">
    <property type="component" value="Chromosome"/>
</dbReference>
<accession>I0GRW8</accession>
<dbReference type="PATRIC" id="fig|927704.6.peg.1861"/>
<organism evidence="1 2">
    <name type="scientific">Selenomonas ruminantium subsp. lactilytica (strain NBRC 103574 / TAM6421)</name>
    <dbReference type="NCBI Taxonomy" id="927704"/>
    <lineage>
        <taxon>Bacteria</taxon>
        <taxon>Bacillati</taxon>
        <taxon>Bacillota</taxon>
        <taxon>Negativicutes</taxon>
        <taxon>Selenomonadales</taxon>
        <taxon>Selenomonadaceae</taxon>
        <taxon>Selenomonas</taxon>
    </lineage>
</organism>
<name>I0GRW8_SELRL</name>
<dbReference type="eggNOG" id="ENOG5032TMQ">
    <property type="taxonomic scope" value="Bacteria"/>
</dbReference>
<evidence type="ECO:0000313" key="1">
    <source>
        <dbReference type="EMBL" id="BAL83505.1"/>
    </source>
</evidence>
<dbReference type="AlphaFoldDB" id="I0GRW8"/>
<dbReference type="RefSeq" id="WP_014424936.1">
    <property type="nucleotide sequence ID" value="NC_017068.1"/>
</dbReference>
<proteinExistence type="predicted"/>
<evidence type="ECO:0000313" key="2">
    <source>
        <dbReference type="Proteomes" id="UP000007887"/>
    </source>
</evidence>
<dbReference type="EMBL" id="AP012292">
    <property type="protein sequence ID" value="BAL83505.1"/>
    <property type="molecule type" value="Genomic_DNA"/>
</dbReference>